<dbReference type="PRINTS" id="PR00145">
    <property type="entry name" value="ARGSUCLYASE"/>
</dbReference>
<dbReference type="Proteomes" id="UP000763557">
    <property type="component" value="Unassembled WGS sequence"/>
</dbReference>
<proteinExistence type="predicted"/>
<dbReference type="InterPro" id="IPR029419">
    <property type="entry name" value="Arg_succ_lyase_C"/>
</dbReference>
<accession>A0ABX2FG23</accession>
<keyword evidence="4" id="KW-0028">Amino-acid biosynthesis</keyword>
<dbReference type="InterPro" id="IPR022761">
    <property type="entry name" value="Fumarate_lyase_N"/>
</dbReference>
<dbReference type="Pfam" id="PF14698">
    <property type="entry name" value="ASL_C2"/>
    <property type="match status" value="1"/>
</dbReference>
<dbReference type="PANTHER" id="PTHR43814">
    <property type="entry name" value="ARGININOSUCCINATE LYASE"/>
    <property type="match status" value="1"/>
</dbReference>
<evidence type="ECO:0000256" key="2">
    <source>
        <dbReference type="ARBA" id="ARBA00012338"/>
    </source>
</evidence>
<dbReference type="InterPro" id="IPR008948">
    <property type="entry name" value="L-Aspartase-like"/>
</dbReference>
<feature type="domain" description="Argininosuccinate lyase C-terminal" evidence="7">
    <location>
        <begin position="366"/>
        <end position="403"/>
    </location>
</feature>
<evidence type="ECO:0000256" key="5">
    <source>
        <dbReference type="ARBA" id="ARBA00023239"/>
    </source>
</evidence>
<dbReference type="EMBL" id="JAAATY010000037">
    <property type="protein sequence ID" value="NRN70328.1"/>
    <property type="molecule type" value="Genomic_DNA"/>
</dbReference>
<evidence type="ECO:0000313" key="8">
    <source>
        <dbReference type="EMBL" id="NRN70328.1"/>
    </source>
</evidence>
<keyword evidence="5 8" id="KW-0456">Lyase</keyword>
<reference evidence="8 9" key="1">
    <citation type="submission" date="2020-01" db="EMBL/GenBank/DDBJ databases">
        <title>Kibdelosporangium persica a novel Actinomycetes from a hot desert in Iran.</title>
        <authorList>
            <person name="Safaei N."/>
            <person name="Zaburannyi N."/>
            <person name="Mueller R."/>
            <person name="Wink J."/>
        </authorList>
    </citation>
    <scope>NUCLEOTIDE SEQUENCE [LARGE SCALE GENOMIC DNA]</scope>
    <source>
        <strain evidence="8 9">4NS15</strain>
    </source>
</reference>
<evidence type="ECO:0000259" key="7">
    <source>
        <dbReference type="Pfam" id="PF14698"/>
    </source>
</evidence>
<dbReference type="Gene3D" id="1.10.40.30">
    <property type="entry name" value="Fumarase/aspartase (C-terminal domain)"/>
    <property type="match status" value="1"/>
</dbReference>
<evidence type="ECO:0000256" key="1">
    <source>
        <dbReference type="ARBA" id="ARBA00004941"/>
    </source>
</evidence>
<sequence length="471" mass="50463">MTETGRLVSGLWPRTRQLVFGDADADTIKAELRLNTTVDLAHVTMLAESGLLDRETASALLRDITALRAEDFASLVGRPMPRGLYLMYENTLIDRLGEKIGGALHTARSRNDLKATTTALRLRTELLDVLGELVRLRAVLLARARANEHVVMPVYTHFQAAMPITYGYYLLGVALALGRECAAVLHAMDGLRRCPLGAGSVAGTDLRINPARTAALLGFDHPPLHALDSVASRDVPLRALSAVSGVVLVLSRMATDLQLWSTSEFGFLWFPDRLVGGSSAMPQKRNAFLLEHVKAKAGAVTGAWTAAAAMTKSTPFTNTIEVSTEAMNVVWPALAAVREAILLTQVLVSGARPQTTTMNCRAVDGYVTATAAANRLVLAGVPFRSAHRSIGEAVRLAVETGARFPAPADSVAEHRFGGGAGAFAEAFAEAHRELADHNRTRVDWHDRIGVADTALTTAARAIIGDVTARAR</sequence>
<dbReference type="InterPro" id="IPR000362">
    <property type="entry name" value="Fumarate_lyase_fam"/>
</dbReference>
<gene>
    <name evidence="8" type="ORF">GC106_75930</name>
</gene>
<dbReference type="SUPFAM" id="SSF48557">
    <property type="entry name" value="L-aspartase-like"/>
    <property type="match status" value="1"/>
</dbReference>
<organism evidence="8 9">
    <name type="scientific">Kibdelosporangium persicum</name>
    <dbReference type="NCBI Taxonomy" id="2698649"/>
    <lineage>
        <taxon>Bacteria</taxon>
        <taxon>Bacillati</taxon>
        <taxon>Actinomycetota</taxon>
        <taxon>Actinomycetes</taxon>
        <taxon>Pseudonocardiales</taxon>
        <taxon>Pseudonocardiaceae</taxon>
        <taxon>Kibdelosporangium</taxon>
    </lineage>
</organism>
<dbReference type="Gene3D" id="1.20.200.10">
    <property type="entry name" value="Fumarase/aspartase (Central domain)"/>
    <property type="match status" value="1"/>
</dbReference>
<comment type="pathway">
    <text evidence="1">Amino-acid biosynthesis; L-arginine biosynthesis; L-arginine from L-ornithine and carbamoyl phosphate: step 3/3.</text>
</comment>
<dbReference type="Pfam" id="PF00206">
    <property type="entry name" value="Lyase_1"/>
    <property type="match status" value="1"/>
</dbReference>
<dbReference type="GO" id="GO:0016829">
    <property type="term" value="F:lyase activity"/>
    <property type="evidence" value="ECO:0007669"/>
    <property type="project" value="UniProtKB-KW"/>
</dbReference>
<dbReference type="EC" id="4.3.2.1" evidence="2"/>
<dbReference type="GO" id="GO:0016874">
    <property type="term" value="F:ligase activity"/>
    <property type="evidence" value="ECO:0007669"/>
    <property type="project" value="UniProtKB-KW"/>
</dbReference>
<dbReference type="InterPro" id="IPR024083">
    <property type="entry name" value="Fumarase/histidase_N"/>
</dbReference>
<evidence type="ECO:0000256" key="3">
    <source>
        <dbReference type="ARBA" id="ARBA00022571"/>
    </source>
</evidence>
<keyword evidence="9" id="KW-1185">Reference proteome</keyword>
<dbReference type="InterPro" id="IPR020557">
    <property type="entry name" value="Fumarate_lyase_CS"/>
</dbReference>
<dbReference type="RefSeq" id="WP_173141444.1">
    <property type="nucleotide sequence ID" value="NZ_CBCSGW010000021.1"/>
</dbReference>
<dbReference type="Gene3D" id="1.10.275.10">
    <property type="entry name" value="Fumarase/aspartase (N-terminal domain)"/>
    <property type="match status" value="1"/>
</dbReference>
<keyword evidence="8" id="KW-0436">Ligase</keyword>
<name>A0ABX2FG23_9PSEU</name>
<keyword evidence="3" id="KW-0055">Arginine biosynthesis</keyword>
<comment type="caution">
    <text evidence="8">The sequence shown here is derived from an EMBL/GenBank/DDBJ whole genome shotgun (WGS) entry which is preliminary data.</text>
</comment>
<evidence type="ECO:0000259" key="6">
    <source>
        <dbReference type="Pfam" id="PF00206"/>
    </source>
</evidence>
<evidence type="ECO:0000256" key="4">
    <source>
        <dbReference type="ARBA" id="ARBA00022605"/>
    </source>
</evidence>
<feature type="domain" description="Fumarate lyase N-terminal" evidence="6">
    <location>
        <begin position="99"/>
        <end position="302"/>
    </location>
</feature>
<dbReference type="PRINTS" id="PR00149">
    <property type="entry name" value="FUMRATELYASE"/>
</dbReference>
<dbReference type="PROSITE" id="PS00163">
    <property type="entry name" value="FUMARATE_LYASES"/>
    <property type="match status" value="1"/>
</dbReference>
<dbReference type="PANTHER" id="PTHR43814:SF1">
    <property type="entry name" value="ARGININOSUCCINATE LYASE"/>
    <property type="match status" value="1"/>
</dbReference>
<protein>
    <recommendedName>
        <fullName evidence="2">argininosuccinate lyase</fullName>
        <ecNumber evidence="2">4.3.2.1</ecNumber>
    </recommendedName>
</protein>
<dbReference type="CDD" id="cd01359">
    <property type="entry name" value="Argininosuccinate_lyase"/>
    <property type="match status" value="1"/>
</dbReference>
<evidence type="ECO:0000313" key="9">
    <source>
        <dbReference type="Proteomes" id="UP000763557"/>
    </source>
</evidence>
<dbReference type="InterPro" id="IPR009049">
    <property type="entry name" value="Argininosuccinate_lyase"/>
</dbReference>